<dbReference type="InterPro" id="IPR036390">
    <property type="entry name" value="WH_DNA-bd_sf"/>
</dbReference>
<keyword evidence="2" id="KW-0238">DNA-binding</keyword>
<dbReference type="Proteomes" id="UP000248916">
    <property type="component" value="Unassembled WGS sequence"/>
</dbReference>
<dbReference type="InterPro" id="IPR011663">
    <property type="entry name" value="UTRA"/>
</dbReference>
<dbReference type="PANTHER" id="PTHR44846">
    <property type="entry name" value="MANNOSYL-D-GLYCERATE TRANSPORT/METABOLISM SYSTEM REPRESSOR MNGR-RELATED"/>
    <property type="match status" value="1"/>
</dbReference>
<dbReference type="Gene3D" id="3.40.1410.10">
    <property type="entry name" value="Chorismate lyase-like"/>
    <property type="match status" value="1"/>
</dbReference>
<keyword evidence="1" id="KW-0805">Transcription regulation</keyword>
<protein>
    <submittedName>
        <fullName evidence="5">GntR family transcriptional regulator</fullName>
    </submittedName>
</protein>
<dbReference type="InterPro" id="IPR000524">
    <property type="entry name" value="Tscrpt_reg_HTH_GntR"/>
</dbReference>
<dbReference type="OrthoDB" id="9794015at2"/>
<dbReference type="Gene3D" id="1.10.10.10">
    <property type="entry name" value="Winged helix-like DNA-binding domain superfamily/Winged helix DNA-binding domain"/>
    <property type="match status" value="1"/>
</dbReference>
<keyword evidence="3" id="KW-0804">Transcription</keyword>
<reference evidence="5 6" key="1">
    <citation type="submission" date="2018-06" db="EMBL/GenBank/DDBJ databases">
        <title>Genomic Encyclopedia of Archaeal and Bacterial Type Strains, Phase II (KMG-II): from individual species to whole genera.</title>
        <authorList>
            <person name="Goeker M."/>
        </authorList>
    </citation>
    <scope>NUCLEOTIDE SEQUENCE [LARGE SCALE GENOMIC DNA]</scope>
    <source>
        <strain evidence="5 6">DSM 22009</strain>
    </source>
</reference>
<dbReference type="GO" id="GO:0003700">
    <property type="term" value="F:DNA-binding transcription factor activity"/>
    <property type="evidence" value="ECO:0007669"/>
    <property type="project" value="InterPro"/>
</dbReference>
<evidence type="ECO:0000259" key="4">
    <source>
        <dbReference type="PROSITE" id="PS50949"/>
    </source>
</evidence>
<dbReference type="GO" id="GO:0045892">
    <property type="term" value="P:negative regulation of DNA-templated transcription"/>
    <property type="evidence" value="ECO:0007669"/>
    <property type="project" value="TreeGrafter"/>
</dbReference>
<evidence type="ECO:0000256" key="2">
    <source>
        <dbReference type="ARBA" id="ARBA00023125"/>
    </source>
</evidence>
<accession>A0A2W7N9S7</accession>
<evidence type="ECO:0000313" key="6">
    <source>
        <dbReference type="Proteomes" id="UP000248916"/>
    </source>
</evidence>
<dbReference type="InterPro" id="IPR050679">
    <property type="entry name" value="Bact_HTH_transcr_reg"/>
</dbReference>
<dbReference type="GO" id="GO:0003677">
    <property type="term" value="F:DNA binding"/>
    <property type="evidence" value="ECO:0007669"/>
    <property type="project" value="UniProtKB-KW"/>
</dbReference>
<dbReference type="Pfam" id="PF07702">
    <property type="entry name" value="UTRA"/>
    <property type="match status" value="1"/>
</dbReference>
<dbReference type="SUPFAM" id="SSF46785">
    <property type="entry name" value="Winged helix' DNA-binding domain"/>
    <property type="match status" value="1"/>
</dbReference>
<organism evidence="5 6">
    <name type="scientific">Palleronia aestuarii</name>
    <dbReference type="NCBI Taxonomy" id="568105"/>
    <lineage>
        <taxon>Bacteria</taxon>
        <taxon>Pseudomonadati</taxon>
        <taxon>Pseudomonadota</taxon>
        <taxon>Alphaproteobacteria</taxon>
        <taxon>Rhodobacterales</taxon>
        <taxon>Roseobacteraceae</taxon>
        <taxon>Palleronia</taxon>
    </lineage>
</organism>
<dbReference type="AlphaFoldDB" id="A0A2W7N9S7"/>
<dbReference type="PANTHER" id="PTHR44846:SF17">
    <property type="entry name" value="GNTR-FAMILY TRANSCRIPTIONAL REGULATOR"/>
    <property type="match status" value="1"/>
</dbReference>
<dbReference type="SMART" id="SM00866">
    <property type="entry name" value="UTRA"/>
    <property type="match status" value="1"/>
</dbReference>
<comment type="caution">
    <text evidence="5">The sequence shown here is derived from an EMBL/GenBank/DDBJ whole genome shotgun (WGS) entry which is preliminary data.</text>
</comment>
<evidence type="ECO:0000256" key="1">
    <source>
        <dbReference type="ARBA" id="ARBA00023015"/>
    </source>
</evidence>
<keyword evidence="6" id="KW-1185">Reference proteome</keyword>
<dbReference type="SMART" id="SM00345">
    <property type="entry name" value="HTH_GNTR"/>
    <property type="match status" value="1"/>
</dbReference>
<dbReference type="CDD" id="cd07377">
    <property type="entry name" value="WHTH_GntR"/>
    <property type="match status" value="1"/>
</dbReference>
<dbReference type="PROSITE" id="PS50949">
    <property type="entry name" value="HTH_GNTR"/>
    <property type="match status" value="1"/>
</dbReference>
<dbReference type="InterPro" id="IPR036388">
    <property type="entry name" value="WH-like_DNA-bd_sf"/>
</dbReference>
<evidence type="ECO:0000256" key="3">
    <source>
        <dbReference type="ARBA" id="ARBA00023163"/>
    </source>
</evidence>
<dbReference type="RefSeq" id="WP_111536784.1">
    <property type="nucleotide sequence ID" value="NZ_QKZL01000005.1"/>
</dbReference>
<dbReference type="EMBL" id="QKZL01000005">
    <property type="protein sequence ID" value="PZX16991.1"/>
    <property type="molecule type" value="Genomic_DNA"/>
</dbReference>
<proteinExistence type="predicted"/>
<name>A0A2W7N9S7_9RHOB</name>
<evidence type="ECO:0000313" key="5">
    <source>
        <dbReference type="EMBL" id="PZX16991.1"/>
    </source>
</evidence>
<sequence length="232" mass="25388">MSGTALPRYLQISEALIRDVAAGRLADGARLPPERELAVTHDASVGTLRKALTRLEEMGLLERVQGSGNYIRRPPSELGIYRFFRLELLEGGGLPTAELISVARQAKAPGMPDFGQSRDAHCIRRLRRVGGVPAALEEIWLDGDVVAQIEPGALSESLYYYYREALGLSIGSIEDRVGVAPAPDWAAPPVTLEPGVPAGFVERLSQSTSGKTVEYSRTWFDSARLRYVARLR</sequence>
<dbReference type="SUPFAM" id="SSF64288">
    <property type="entry name" value="Chorismate lyase-like"/>
    <property type="match status" value="1"/>
</dbReference>
<dbReference type="Pfam" id="PF00392">
    <property type="entry name" value="GntR"/>
    <property type="match status" value="1"/>
</dbReference>
<feature type="domain" description="HTH gntR-type" evidence="4">
    <location>
        <begin position="6"/>
        <end position="74"/>
    </location>
</feature>
<gene>
    <name evidence="5" type="ORF">LX81_01621</name>
</gene>
<dbReference type="InterPro" id="IPR028978">
    <property type="entry name" value="Chorismate_lyase_/UTRA_dom_sf"/>
</dbReference>